<feature type="signal peptide" evidence="1">
    <location>
        <begin position="1"/>
        <end position="21"/>
    </location>
</feature>
<sequence length="481" mass="51693">MKTIKLFAMWTLFGSLTIGHANNIAITGISSGTQNTANHTLPVNLSISWENSWRTLTNERNYDGAWIIIKYKKGGSDIWRHCTLKTSGFTAAAGSEIKVAPNPTDNTRGKGAFLYRAENNTGIGNVAFNNNQFIWDYGIDGVADSDTVELKAFALEMVYIPAGEYWLGSGGQESKCFTGVGSTNGAYLVTGDHPIVIGNADGNLNLNGGGTGTSIPDTFPNGFNAFWIMKYECSQQQYADFLNNIEATQAANMNASTSANFAGTSHPNFQPMVPDRANNNLNYGEFASFADWSCLRPMSEMEFEKACRGVIEPFPNEFAWGTTAYTQLTAINNIGQPIESVATEGANCHIKSTNGNFPLSLPTRVGIFARPSGSTRALSGATYYGVMNMSDNLLEFTVFAGTPEGRVITDTVHGDGALTASGNTDISAWISPEALGVRGARFNGGAGELERGRISDRYYANTPTIGSGHVSRGIRLVRTAP</sequence>
<keyword evidence="4" id="KW-1185">Reference proteome</keyword>
<proteinExistence type="predicted"/>
<evidence type="ECO:0000259" key="2">
    <source>
        <dbReference type="Pfam" id="PF03781"/>
    </source>
</evidence>
<feature type="domain" description="Sulfatase-modifying factor enzyme-like" evidence="2">
    <location>
        <begin position="223"/>
        <end position="336"/>
    </location>
</feature>
<dbReference type="Gene3D" id="3.90.1580.10">
    <property type="entry name" value="paralog of FGE (formylglycine-generating enzyme)"/>
    <property type="match status" value="1"/>
</dbReference>
<reference evidence="3 4" key="1">
    <citation type="submission" date="2016-10" db="EMBL/GenBank/DDBJ databases">
        <authorList>
            <person name="de Groot N.N."/>
        </authorList>
    </citation>
    <scope>NUCLEOTIDE SEQUENCE [LARGE SCALE GENOMIC DNA]</scope>
    <source>
        <strain evidence="3 4">CGMCC 1.7031</strain>
    </source>
</reference>
<organism evidence="3 4">
    <name type="scientific">Flavobacterium caeni</name>
    <dbReference type="NCBI Taxonomy" id="490189"/>
    <lineage>
        <taxon>Bacteria</taxon>
        <taxon>Pseudomonadati</taxon>
        <taxon>Bacteroidota</taxon>
        <taxon>Flavobacteriia</taxon>
        <taxon>Flavobacteriales</taxon>
        <taxon>Flavobacteriaceae</taxon>
        <taxon>Flavobacterium</taxon>
    </lineage>
</organism>
<evidence type="ECO:0000313" key="4">
    <source>
        <dbReference type="Proteomes" id="UP000199354"/>
    </source>
</evidence>
<dbReference type="InterPro" id="IPR016187">
    <property type="entry name" value="CTDL_fold"/>
</dbReference>
<accession>A0A1G5GWT2</accession>
<feature type="chain" id="PRO_5011625808" evidence="1">
    <location>
        <begin position="22"/>
        <end position="481"/>
    </location>
</feature>
<evidence type="ECO:0000256" key="1">
    <source>
        <dbReference type="SAM" id="SignalP"/>
    </source>
</evidence>
<keyword evidence="1" id="KW-0732">Signal</keyword>
<dbReference type="InterPro" id="IPR005532">
    <property type="entry name" value="SUMF_dom"/>
</dbReference>
<dbReference type="SUPFAM" id="SSF56436">
    <property type="entry name" value="C-type lectin-like"/>
    <property type="match status" value="1"/>
</dbReference>
<protein>
    <submittedName>
        <fullName evidence="3">Sulfatase-modifying factor enzyme 1</fullName>
    </submittedName>
</protein>
<name>A0A1G5GWT2_9FLAO</name>
<dbReference type="EMBL" id="FMVF01000007">
    <property type="protein sequence ID" value="SCY56062.1"/>
    <property type="molecule type" value="Genomic_DNA"/>
</dbReference>
<evidence type="ECO:0000313" key="3">
    <source>
        <dbReference type="EMBL" id="SCY56062.1"/>
    </source>
</evidence>
<dbReference type="AlphaFoldDB" id="A0A1G5GWT2"/>
<dbReference type="Pfam" id="PF03781">
    <property type="entry name" value="FGE-sulfatase"/>
    <property type="match status" value="1"/>
</dbReference>
<dbReference type="STRING" id="490189.SAMN02927903_01664"/>
<dbReference type="InterPro" id="IPR042095">
    <property type="entry name" value="SUMF_sf"/>
</dbReference>
<gene>
    <name evidence="3" type="ORF">SAMN02927903_01664</name>
</gene>
<dbReference type="Proteomes" id="UP000199354">
    <property type="component" value="Unassembled WGS sequence"/>
</dbReference>